<feature type="transmembrane region" description="Helical" evidence="7">
    <location>
        <begin position="21"/>
        <end position="44"/>
    </location>
</feature>
<dbReference type="Proteomes" id="UP000823613">
    <property type="component" value="Unassembled WGS sequence"/>
</dbReference>
<keyword evidence="3" id="KW-1003">Cell membrane</keyword>
<feature type="transmembrane region" description="Helical" evidence="7">
    <location>
        <begin position="369"/>
        <end position="392"/>
    </location>
</feature>
<dbReference type="InterPro" id="IPR023298">
    <property type="entry name" value="ATPase_P-typ_TM_dom_sf"/>
</dbReference>
<dbReference type="PANTHER" id="PTHR43549">
    <property type="entry name" value="MULTIDRUG RESISTANCE PROTEIN YPNP-RELATED"/>
    <property type="match status" value="1"/>
</dbReference>
<dbReference type="GO" id="GO:0015297">
    <property type="term" value="F:antiporter activity"/>
    <property type="evidence" value="ECO:0007669"/>
    <property type="project" value="InterPro"/>
</dbReference>
<evidence type="ECO:0000256" key="4">
    <source>
        <dbReference type="ARBA" id="ARBA00022692"/>
    </source>
</evidence>
<keyword evidence="2" id="KW-0813">Transport</keyword>
<feature type="transmembrane region" description="Helical" evidence="7">
    <location>
        <begin position="64"/>
        <end position="83"/>
    </location>
</feature>
<feature type="transmembrane region" description="Helical" evidence="7">
    <location>
        <begin position="404"/>
        <end position="428"/>
    </location>
</feature>
<feature type="transmembrane region" description="Helical" evidence="7">
    <location>
        <begin position="169"/>
        <end position="193"/>
    </location>
</feature>
<evidence type="ECO:0000313" key="9">
    <source>
        <dbReference type="Proteomes" id="UP000823613"/>
    </source>
</evidence>
<protein>
    <submittedName>
        <fullName evidence="8">Polysaccharide biosynthesis C-terminal domain-containing protein</fullName>
    </submittedName>
</protein>
<evidence type="ECO:0000256" key="6">
    <source>
        <dbReference type="ARBA" id="ARBA00023136"/>
    </source>
</evidence>
<feature type="transmembrane region" description="Helical" evidence="7">
    <location>
        <begin position="141"/>
        <end position="162"/>
    </location>
</feature>
<evidence type="ECO:0000256" key="7">
    <source>
        <dbReference type="SAM" id="Phobius"/>
    </source>
</evidence>
<organism evidence="8 9">
    <name type="scientific">Candidatus Onthovivens merdipullorum</name>
    <dbReference type="NCBI Taxonomy" id="2840889"/>
    <lineage>
        <taxon>Bacteria</taxon>
        <taxon>Bacillati</taxon>
        <taxon>Bacillota</taxon>
        <taxon>Bacilli</taxon>
        <taxon>Bacillales</taxon>
        <taxon>Candidatus Onthovivens</taxon>
    </lineage>
</organism>
<accession>A0A9D9GVU7</accession>
<dbReference type="InterPro" id="IPR052031">
    <property type="entry name" value="Membrane_Transporter-Flippase"/>
</dbReference>
<evidence type="ECO:0000256" key="3">
    <source>
        <dbReference type="ARBA" id="ARBA00022475"/>
    </source>
</evidence>
<keyword evidence="5 7" id="KW-1133">Transmembrane helix</keyword>
<dbReference type="Pfam" id="PF01554">
    <property type="entry name" value="MatE"/>
    <property type="match status" value="2"/>
</dbReference>
<dbReference type="InterPro" id="IPR048279">
    <property type="entry name" value="MdtK-like"/>
</dbReference>
<reference evidence="8" key="1">
    <citation type="submission" date="2020-10" db="EMBL/GenBank/DDBJ databases">
        <authorList>
            <person name="Gilroy R."/>
        </authorList>
    </citation>
    <scope>NUCLEOTIDE SEQUENCE</scope>
    <source>
        <strain evidence="8">11159</strain>
    </source>
</reference>
<feature type="transmembrane region" description="Helical" evidence="7">
    <location>
        <begin position="103"/>
        <end position="121"/>
    </location>
</feature>
<evidence type="ECO:0000256" key="1">
    <source>
        <dbReference type="ARBA" id="ARBA00004651"/>
    </source>
</evidence>
<dbReference type="GO" id="GO:0005886">
    <property type="term" value="C:plasma membrane"/>
    <property type="evidence" value="ECO:0007669"/>
    <property type="project" value="UniProtKB-SubCell"/>
</dbReference>
<dbReference type="EMBL" id="JADIMY010000013">
    <property type="protein sequence ID" value="MBO8427071.1"/>
    <property type="molecule type" value="Genomic_DNA"/>
</dbReference>
<dbReference type="SUPFAM" id="SSF81665">
    <property type="entry name" value="Calcium ATPase, transmembrane domain M"/>
    <property type="match status" value="1"/>
</dbReference>
<proteinExistence type="predicted"/>
<sequence length="476" mass="52423">MKFKQIFQTQNLTTGTIWKKLIIFAIPIFISSLLGNAFSLVNSLVLKTTVGGDAVTAINVTGSISSLLFNFAYGCTSGFAVLISNKFGANDKLGIKKIYAHSLVISLIIGVFISILGISLLNVLLDILNVADKFYSDAYNYFLIILIGFIFMVLSNLLGNLLRALGDSFFPLCVSLITTLLNIGLAFLFSGVIKLSTRGVAIATISSNLINVIITLIYLHKKHSYLNLKFNDFKLEKDETIDLLKMGIPLGLQWSILFIGSFIQSSQVNKFGVVLDSNNIETSMASKAATCYSNIEGYLTMPLSTMSNALLSFVGQNYGAKEYDRIKKGIKDTFLIDVVIAIICLIIGLPLIKYVPYIFLPENEVNESIIYYCSMYLYAVIPSLILQGTLQLSRSTLQGIKKPLIPFLSGIGELCARAFVCFLLPIMINKTNPLSNESYLGLCFSTPLAWLISVIIMGGSVIYFVYSKKSIFKKSK</sequence>
<dbReference type="AlphaFoldDB" id="A0A9D9GVU7"/>
<dbReference type="InterPro" id="IPR002528">
    <property type="entry name" value="MATE_fam"/>
</dbReference>
<dbReference type="GO" id="GO:0042910">
    <property type="term" value="F:xenobiotic transmembrane transporter activity"/>
    <property type="evidence" value="ECO:0007669"/>
    <property type="project" value="InterPro"/>
</dbReference>
<name>A0A9D9GVU7_9BACL</name>
<gene>
    <name evidence="8" type="ORF">IAC58_00715</name>
</gene>
<feature type="transmembrane region" description="Helical" evidence="7">
    <location>
        <begin position="448"/>
        <end position="466"/>
    </location>
</feature>
<keyword evidence="6 7" id="KW-0472">Membrane</keyword>
<feature type="transmembrane region" description="Helical" evidence="7">
    <location>
        <begin position="334"/>
        <end position="357"/>
    </location>
</feature>
<reference evidence="8" key="2">
    <citation type="journal article" date="2021" name="PeerJ">
        <title>Extensive microbial diversity within the chicken gut microbiome revealed by metagenomics and culture.</title>
        <authorList>
            <person name="Gilroy R."/>
            <person name="Ravi A."/>
            <person name="Getino M."/>
            <person name="Pursley I."/>
            <person name="Horton D.L."/>
            <person name="Alikhan N.F."/>
            <person name="Baker D."/>
            <person name="Gharbi K."/>
            <person name="Hall N."/>
            <person name="Watson M."/>
            <person name="Adriaenssens E.M."/>
            <person name="Foster-Nyarko E."/>
            <person name="Jarju S."/>
            <person name="Secka A."/>
            <person name="Antonio M."/>
            <person name="Oren A."/>
            <person name="Chaudhuri R.R."/>
            <person name="La Ragione R."/>
            <person name="Hildebrand F."/>
            <person name="Pallen M.J."/>
        </authorList>
    </citation>
    <scope>NUCLEOTIDE SEQUENCE</scope>
    <source>
        <strain evidence="8">11159</strain>
    </source>
</reference>
<dbReference type="PANTHER" id="PTHR43549:SF3">
    <property type="entry name" value="MULTIDRUG RESISTANCE PROTEIN YPNP-RELATED"/>
    <property type="match status" value="1"/>
</dbReference>
<comment type="caution">
    <text evidence="8">The sequence shown here is derived from an EMBL/GenBank/DDBJ whole genome shotgun (WGS) entry which is preliminary data.</text>
</comment>
<dbReference type="PIRSF" id="PIRSF006603">
    <property type="entry name" value="DinF"/>
    <property type="match status" value="1"/>
</dbReference>
<evidence type="ECO:0000313" key="8">
    <source>
        <dbReference type="EMBL" id="MBO8427071.1"/>
    </source>
</evidence>
<evidence type="ECO:0000256" key="5">
    <source>
        <dbReference type="ARBA" id="ARBA00022989"/>
    </source>
</evidence>
<keyword evidence="4 7" id="KW-0812">Transmembrane</keyword>
<comment type="subcellular location">
    <subcellularLocation>
        <location evidence="1">Cell membrane</location>
        <topology evidence="1">Multi-pass membrane protein</topology>
    </subcellularLocation>
</comment>
<feature type="transmembrane region" description="Helical" evidence="7">
    <location>
        <begin position="199"/>
        <end position="219"/>
    </location>
</feature>
<evidence type="ECO:0000256" key="2">
    <source>
        <dbReference type="ARBA" id="ARBA00022448"/>
    </source>
</evidence>